<dbReference type="AlphaFoldDB" id="A0A2Z4FJJ6"/>
<dbReference type="EMBL" id="CP030032">
    <property type="protein sequence ID" value="AWV89113.1"/>
    <property type="molecule type" value="Genomic_DNA"/>
</dbReference>
<dbReference type="OrthoDB" id="5294672at2"/>
<dbReference type="InterPro" id="IPR003399">
    <property type="entry name" value="Mce/MlaD"/>
</dbReference>
<organism evidence="1 2">
    <name type="scientific">Bradymonas sediminis</name>
    <dbReference type="NCBI Taxonomy" id="1548548"/>
    <lineage>
        <taxon>Bacteria</taxon>
        <taxon>Deltaproteobacteria</taxon>
        <taxon>Bradymonadales</taxon>
        <taxon>Bradymonadaceae</taxon>
        <taxon>Bradymonas</taxon>
    </lineage>
</organism>
<accession>A0A2Z4FJJ6</accession>
<evidence type="ECO:0000313" key="2">
    <source>
        <dbReference type="Proteomes" id="UP000249799"/>
    </source>
</evidence>
<keyword evidence="2" id="KW-1185">Reference proteome</keyword>
<proteinExistence type="predicted"/>
<dbReference type="GO" id="GO:0005548">
    <property type="term" value="F:phospholipid transporter activity"/>
    <property type="evidence" value="ECO:0007669"/>
    <property type="project" value="TreeGrafter"/>
</dbReference>
<dbReference type="InterPro" id="IPR052336">
    <property type="entry name" value="MlaD_Phospholipid_Transporter"/>
</dbReference>
<name>A0A2Z4FJJ6_9DELT</name>
<dbReference type="PANTHER" id="PTHR33371:SF4">
    <property type="entry name" value="INTERMEMBRANE PHOSPHOLIPID TRANSPORT SYSTEM BINDING PROTEIN MLAD"/>
    <property type="match status" value="1"/>
</dbReference>
<dbReference type="KEGG" id="bsed:DN745_07100"/>
<sequence length="351" mass="38116">MQKKETSIEVKVGALVLFSLTLLVGFVLILGDFSFSDGFTLHVDFDNAGGLKPGAEVAIAGISVGNVQELKFQPTEKKEDPSKPAVGVRATLRIDKEYADSLRVDNNFFISTRGVLGEPYIEIETVSLDTALLEEGAVVQGTQPPRLDVIVRKASGLLDTVQDLLTDPSMPTKDLLGNAASLMGHLDELIVDNRENIDETVNNTRMTTEEAAKLLAALNFAVDDGKGVQQMLRDAQTTASRARSISTKVDGKIAPLLDDATVTAENARVISDSAKRLLADNEQKIQDSVDNVHASTENIEAASGSANSIIARIEEGEGTVGRVLADREMYDDVKEILRTIKRQPWKILWKE</sequence>
<dbReference type="Pfam" id="PF02470">
    <property type="entry name" value="MlaD"/>
    <property type="match status" value="1"/>
</dbReference>
<gene>
    <name evidence="1" type="ORF">DN745_07100</name>
</gene>
<evidence type="ECO:0000313" key="1">
    <source>
        <dbReference type="EMBL" id="AWV89113.1"/>
    </source>
</evidence>
<dbReference type="RefSeq" id="WP_111333356.1">
    <property type="nucleotide sequence ID" value="NZ_CP030032.1"/>
</dbReference>
<dbReference type="GO" id="GO:0005543">
    <property type="term" value="F:phospholipid binding"/>
    <property type="evidence" value="ECO:0007669"/>
    <property type="project" value="TreeGrafter"/>
</dbReference>
<dbReference type="PANTHER" id="PTHR33371">
    <property type="entry name" value="INTERMEMBRANE PHOSPHOLIPID TRANSPORT SYSTEM BINDING PROTEIN MLAD-RELATED"/>
    <property type="match status" value="1"/>
</dbReference>
<reference evidence="1 2" key="1">
    <citation type="submission" date="2018-06" db="EMBL/GenBank/DDBJ databases">
        <title>Lujinxingia sediminis gen. nov. sp. nov., a new facultative anaerobic member of the class Deltaproteobacteria, and proposal of Lujinxingaceae fam. nov.</title>
        <authorList>
            <person name="Guo L.-Y."/>
            <person name="Li C.-M."/>
            <person name="Wang S."/>
            <person name="Du Z.-J."/>
        </authorList>
    </citation>
    <scope>NUCLEOTIDE SEQUENCE [LARGE SCALE GENOMIC DNA]</scope>
    <source>
        <strain evidence="1 2">FA350</strain>
    </source>
</reference>
<dbReference type="Proteomes" id="UP000249799">
    <property type="component" value="Chromosome"/>
</dbReference>
<protein>
    <submittedName>
        <fullName evidence="1">Uncharacterized protein</fullName>
    </submittedName>
</protein>